<accession>A0A2N9EPH1</accession>
<reference evidence="3" key="1">
    <citation type="submission" date="2018-02" db="EMBL/GenBank/DDBJ databases">
        <authorList>
            <person name="Cohen D.B."/>
            <person name="Kent A.D."/>
        </authorList>
    </citation>
    <scope>NUCLEOTIDE SEQUENCE</scope>
</reference>
<keyword evidence="2" id="KW-0812">Transmembrane</keyword>
<evidence type="ECO:0000256" key="2">
    <source>
        <dbReference type="SAM" id="Phobius"/>
    </source>
</evidence>
<feature type="transmembrane region" description="Helical" evidence="2">
    <location>
        <begin position="6"/>
        <end position="25"/>
    </location>
</feature>
<dbReference type="EMBL" id="OIVN01000224">
    <property type="protein sequence ID" value="SPC76499.1"/>
    <property type="molecule type" value="Genomic_DNA"/>
</dbReference>
<keyword evidence="2" id="KW-1133">Transmembrane helix</keyword>
<evidence type="ECO:0000256" key="1">
    <source>
        <dbReference type="SAM" id="MobiDB-lite"/>
    </source>
</evidence>
<evidence type="ECO:0000313" key="3">
    <source>
        <dbReference type="EMBL" id="SPC76499.1"/>
    </source>
</evidence>
<feature type="region of interest" description="Disordered" evidence="1">
    <location>
        <begin position="226"/>
        <end position="248"/>
    </location>
</feature>
<protein>
    <submittedName>
        <fullName evidence="3">Uncharacterized protein</fullName>
    </submittedName>
</protein>
<keyword evidence="2" id="KW-0472">Membrane</keyword>
<proteinExistence type="predicted"/>
<feature type="compositionally biased region" description="Basic residues" evidence="1">
    <location>
        <begin position="239"/>
        <end position="248"/>
    </location>
</feature>
<gene>
    <name evidence="3" type="ORF">FSB_LOCUS4381</name>
</gene>
<dbReference type="AlphaFoldDB" id="A0A2N9EPH1"/>
<name>A0A2N9EPH1_FAGSY</name>
<sequence length="248" mass="27655">MYFTVFVAILDILQISLWILQWTEIHHVAKFDAVPLLSKKIVPPISVVYGNCTSSFGVVMSQFVREFKDEPSSAHPWAVEGHLGLGLILLGLVIALFGSPSLISAMLWLHQATYRAQEFFAEKLIKFTYQLRCEPSRTSPWFRGTCSALVWFLSTLSSPGRLPLKSNISVQSILTCEPPRSPHGFVKTHLGPNFVFLGFCFGSLSPPRHRSGLMLTFLGVLGTSIGNRGPPRPRSSPSRPRRCFSRLP</sequence>
<feature type="transmembrane region" description="Helical" evidence="2">
    <location>
        <begin position="84"/>
        <end position="109"/>
    </location>
</feature>
<organism evidence="3">
    <name type="scientific">Fagus sylvatica</name>
    <name type="common">Beechnut</name>
    <dbReference type="NCBI Taxonomy" id="28930"/>
    <lineage>
        <taxon>Eukaryota</taxon>
        <taxon>Viridiplantae</taxon>
        <taxon>Streptophyta</taxon>
        <taxon>Embryophyta</taxon>
        <taxon>Tracheophyta</taxon>
        <taxon>Spermatophyta</taxon>
        <taxon>Magnoliopsida</taxon>
        <taxon>eudicotyledons</taxon>
        <taxon>Gunneridae</taxon>
        <taxon>Pentapetalae</taxon>
        <taxon>rosids</taxon>
        <taxon>fabids</taxon>
        <taxon>Fagales</taxon>
        <taxon>Fagaceae</taxon>
        <taxon>Fagus</taxon>
    </lineage>
</organism>